<proteinExistence type="predicted"/>
<dbReference type="PANTHER" id="PTHR30006">
    <property type="entry name" value="THIAMINE-BINDING PERIPLASMIC PROTEIN-RELATED"/>
    <property type="match status" value="1"/>
</dbReference>
<dbReference type="SUPFAM" id="SSF53850">
    <property type="entry name" value="Periplasmic binding protein-like II"/>
    <property type="match status" value="1"/>
</dbReference>
<accession>A0ABV3WW97</accession>
<protein>
    <submittedName>
        <fullName evidence="4">Extracellular solute-binding protein</fullName>
    </submittedName>
</protein>
<keyword evidence="5" id="KW-1185">Reference proteome</keyword>
<organism evidence="4 5">
    <name type="scientific">Neoaquamicrobium sediminum</name>
    <dbReference type="NCBI Taxonomy" id="1849104"/>
    <lineage>
        <taxon>Bacteria</taxon>
        <taxon>Pseudomonadati</taxon>
        <taxon>Pseudomonadota</taxon>
        <taxon>Alphaproteobacteria</taxon>
        <taxon>Hyphomicrobiales</taxon>
        <taxon>Phyllobacteriaceae</taxon>
        <taxon>Neoaquamicrobium</taxon>
    </lineage>
</organism>
<evidence type="ECO:0000256" key="1">
    <source>
        <dbReference type="ARBA" id="ARBA00022729"/>
    </source>
</evidence>
<name>A0ABV3WW97_9HYPH</name>
<dbReference type="Gene3D" id="3.40.190.10">
    <property type="entry name" value="Periplasmic binding protein-like II"/>
    <property type="match status" value="2"/>
</dbReference>
<dbReference type="EMBL" id="JAZHFV010000005">
    <property type="protein sequence ID" value="MEX4008958.1"/>
    <property type="molecule type" value="Genomic_DNA"/>
</dbReference>
<dbReference type="PANTHER" id="PTHR30006:SF2">
    <property type="entry name" value="ABC TRANSPORTER SUBSTRATE-BINDING PROTEIN"/>
    <property type="match status" value="1"/>
</dbReference>
<comment type="caution">
    <text evidence="4">The sequence shown here is derived from an EMBL/GenBank/DDBJ whole genome shotgun (WGS) entry which is preliminary data.</text>
</comment>
<evidence type="ECO:0000256" key="2">
    <source>
        <dbReference type="ARBA" id="ARBA00022764"/>
    </source>
</evidence>
<dbReference type="Pfam" id="PF13416">
    <property type="entry name" value="SBP_bac_8"/>
    <property type="match status" value="1"/>
</dbReference>
<dbReference type="InterPro" id="IPR006059">
    <property type="entry name" value="SBP"/>
</dbReference>
<feature type="chain" id="PRO_5046869175" evidence="3">
    <location>
        <begin position="20"/>
        <end position="351"/>
    </location>
</feature>
<dbReference type="Proteomes" id="UP001559025">
    <property type="component" value="Unassembled WGS sequence"/>
</dbReference>
<keyword evidence="2" id="KW-0574">Periplasm</keyword>
<evidence type="ECO:0000256" key="3">
    <source>
        <dbReference type="SAM" id="SignalP"/>
    </source>
</evidence>
<evidence type="ECO:0000313" key="4">
    <source>
        <dbReference type="EMBL" id="MEX4008958.1"/>
    </source>
</evidence>
<sequence>MPKLLKAKCIAGVSFLALATGIGPAASEELLIATWGGGVEAVWEEAFAKPFKEETGLDVRIVPVPTPEAQLRTQAGDPQYHAVMVTYPQGANLLKDGMIELFDPADIPTAAETNPDYLMRSEDGKLAGVSPYFMYYGIAVNTDLAKPEEFSSWSNLGDEKWRDLLAITRPIYLSSYDLPIMAKAMGGDERNPEPGLELLKKVAANTLTTYSSIAHMNNLLTRGEIAAGPYYSGRVWHLRQQGAENVTMVAPKEGVLMIPYMLVVPKGAKRLEDTKKFLDFVSRAEPQLRGSILGGYLPLNSNAVLPPEAEEQMGMTFKELMERVYQPDWQYIAEQERDRINMLEQLIGAVE</sequence>
<reference evidence="4 5" key="1">
    <citation type="submission" date="2024-01" db="EMBL/GenBank/DDBJ databases">
        <title>New evidence supports the origin of RcGTA from prophage.</title>
        <authorList>
            <person name="Xu Y."/>
            <person name="Liu B."/>
            <person name="Chen F."/>
        </authorList>
    </citation>
    <scope>NUCLEOTIDE SEQUENCE [LARGE SCALE GENOMIC DNA]</scope>
    <source>
        <strain evidence="4 5">CBW1107-2</strain>
    </source>
</reference>
<gene>
    <name evidence="4" type="ORF">V1479_16735</name>
</gene>
<dbReference type="RefSeq" id="WP_368803929.1">
    <property type="nucleotide sequence ID" value="NZ_JAZHFV010000005.1"/>
</dbReference>
<evidence type="ECO:0000313" key="5">
    <source>
        <dbReference type="Proteomes" id="UP001559025"/>
    </source>
</evidence>
<feature type="signal peptide" evidence="3">
    <location>
        <begin position="1"/>
        <end position="19"/>
    </location>
</feature>
<keyword evidence="1 3" id="KW-0732">Signal</keyword>